<sequence>MTTVSDRSRLDQHRERNTDEAAVETVRSRMAESGVEYLYYQTVTLTGRVIGKVVPARHLARNVEHGVHMHRTGLADLQTDRYGTLLGGGCGATEFTAMPDLDTFAVLPWDTRTGRFFCRLYEPAHTAGELGGRPLATDARGNLQQVHAAFTRRTGLELRSGCEPELSWTGPGLDARPRPHTSPAYHVDHLERYRPIYQKVIAYGQALGLDMIEGDYEDPNQLELNWMYDHADRTADRLIVHRQICRQVARELGYTVSFMPKPADNRKGNGCHHNLSLWRGEENVLADPDTRHLHLTDTARHAIGGILAHTTAMTAVMGPTVNSYKRYWHASQFAPTHANWGMDNKTCSVRLSANGRLEFKLPDAMVNPYLSHAVLLAAIEDGLKNRIDPGPAQEGTGRTETAPPAAALPMTLGEAVEKFVADPVVTGALGPELTDLFQVLKTDEWARFCGSVTDWERTMYGQEGC</sequence>
<evidence type="ECO:0000256" key="4">
    <source>
        <dbReference type="PROSITE-ProRule" id="PRU01331"/>
    </source>
</evidence>
<evidence type="ECO:0000313" key="8">
    <source>
        <dbReference type="EMBL" id="GAA0490684.1"/>
    </source>
</evidence>
<protein>
    <recommendedName>
        <fullName evidence="2">glutamine synthetase</fullName>
        <ecNumber evidence="2">6.3.1.2</ecNumber>
    </recommendedName>
    <alternativeName>
        <fullName evidence="3">Glutamine synthetase I beta</fullName>
    </alternativeName>
</protein>
<dbReference type="InterPro" id="IPR014746">
    <property type="entry name" value="Gln_synth/guanido_kin_cat_dom"/>
</dbReference>
<dbReference type="EMBL" id="BAAAHB010000117">
    <property type="protein sequence ID" value="GAA0490684.1"/>
    <property type="molecule type" value="Genomic_DNA"/>
</dbReference>
<dbReference type="PANTHER" id="PTHR43407">
    <property type="entry name" value="GLUTAMINE SYNTHETASE"/>
    <property type="match status" value="1"/>
</dbReference>
<dbReference type="Pfam" id="PF00120">
    <property type="entry name" value="Gln-synt_C"/>
    <property type="match status" value="1"/>
</dbReference>
<reference evidence="8 9" key="1">
    <citation type="journal article" date="2019" name="Int. J. Syst. Evol. Microbiol.">
        <title>The Global Catalogue of Microorganisms (GCM) 10K type strain sequencing project: providing services to taxonomists for standard genome sequencing and annotation.</title>
        <authorList>
            <consortium name="The Broad Institute Genomics Platform"/>
            <consortium name="The Broad Institute Genome Sequencing Center for Infectious Disease"/>
            <person name="Wu L."/>
            <person name="Ma J."/>
        </authorList>
    </citation>
    <scope>NUCLEOTIDE SEQUENCE [LARGE SCALE GENOMIC DNA]</scope>
    <source>
        <strain evidence="8 9">JCM 10649</strain>
    </source>
</reference>
<dbReference type="Gene3D" id="3.10.20.70">
    <property type="entry name" value="Glutamine synthetase, N-terminal domain"/>
    <property type="match status" value="1"/>
</dbReference>
<feature type="domain" description="GS catalytic" evidence="7">
    <location>
        <begin position="139"/>
        <end position="465"/>
    </location>
</feature>
<dbReference type="InterPro" id="IPR008146">
    <property type="entry name" value="Gln_synth_cat_dom"/>
</dbReference>
<feature type="compositionally biased region" description="Basic and acidic residues" evidence="6">
    <location>
        <begin position="1"/>
        <end position="19"/>
    </location>
</feature>
<keyword evidence="9" id="KW-1185">Reference proteome</keyword>
<comment type="caution">
    <text evidence="8">The sequence shown here is derived from an EMBL/GenBank/DDBJ whole genome shotgun (WGS) entry which is preliminary data.</text>
</comment>
<comment type="similarity">
    <text evidence="1 4 5">Belongs to the glutamine synthetase family.</text>
</comment>
<dbReference type="Proteomes" id="UP001499895">
    <property type="component" value="Unassembled WGS sequence"/>
</dbReference>
<dbReference type="PROSITE" id="PS51987">
    <property type="entry name" value="GS_CATALYTIC"/>
    <property type="match status" value="1"/>
</dbReference>
<evidence type="ECO:0000256" key="6">
    <source>
        <dbReference type="SAM" id="MobiDB-lite"/>
    </source>
</evidence>
<dbReference type="SUPFAM" id="SSF55931">
    <property type="entry name" value="Glutamine synthetase/guanido kinase"/>
    <property type="match status" value="1"/>
</dbReference>
<dbReference type="EC" id="6.3.1.2" evidence="2"/>
<name>A0ABN1B5K9_9ACTN</name>
<dbReference type="InterPro" id="IPR036651">
    <property type="entry name" value="Gln_synt_N_sf"/>
</dbReference>
<proteinExistence type="inferred from homology"/>
<dbReference type="SMART" id="SM01230">
    <property type="entry name" value="Gln-synt_C"/>
    <property type="match status" value="1"/>
</dbReference>
<evidence type="ECO:0000256" key="5">
    <source>
        <dbReference type="RuleBase" id="RU000384"/>
    </source>
</evidence>
<organism evidence="8 9">
    <name type="scientific">Streptomyces stramineus</name>
    <dbReference type="NCBI Taxonomy" id="173861"/>
    <lineage>
        <taxon>Bacteria</taxon>
        <taxon>Bacillati</taxon>
        <taxon>Actinomycetota</taxon>
        <taxon>Actinomycetes</taxon>
        <taxon>Kitasatosporales</taxon>
        <taxon>Streptomycetaceae</taxon>
        <taxon>Streptomyces</taxon>
    </lineage>
</organism>
<evidence type="ECO:0000256" key="3">
    <source>
        <dbReference type="ARBA" id="ARBA00033230"/>
    </source>
</evidence>
<accession>A0ABN1B5K9</accession>
<dbReference type="SUPFAM" id="SSF54368">
    <property type="entry name" value="Glutamine synthetase, N-terminal domain"/>
    <property type="match status" value="1"/>
</dbReference>
<feature type="region of interest" description="Disordered" evidence="6">
    <location>
        <begin position="1"/>
        <end position="23"/>
    </location>
</feature>
<evidence type="ECO:0000256" key="2">
    <source>
        <dbReference type="ARBA" id="ARBA00012937"/>
    </source>
</evidence>
<dbReference type="PANTHER" id="PTHR43407:SF1">
    <property type="entry name" value="LENGSIN"/>
    <property type="match status" value="1"/>
</dbReference>
<dbReference type="RefSeq" id="WP_344096704.1">
    <property type="nucleotide sequence ID" value="NZ_BAAAHB010000117.1"/>
</dbReference>
<evidence type="ECO:0000256" key="1">
    <source>
        <dbReference type="ARBA" id="ARBA00009897"/>
    </source>
</evidence>
<evidence type="ECO:0000313" key="9">
    <source>
        <dbReference type="Proteomes" id="UP001499895"/>
    </source>
</evidence>
<evidence type="ECO:0000259" key="7">
    <source>
        <dbReference type="PROSITE" id="PS51987"/>
    </source>
</evidence>
<gene>
    <name evidence="8" type="ORF">GCM10009544_59470</name>
</gene>
<dbReference type="Gene3D" id="3.30.590.10">
    <property type="entry name" value="Glutamine synthetase/guanido kinase, catalytic domain"/>
    <property type="match status" value="1"/>
</dbReference>